<sequence length="241" mass="27582">MGISQAEVRLRRLLAAAARQENEAKLLHYVAYMREQLALLTGTGGEGLNQELRHISEVEASQYARSIDEIAERIDSSTLPDIWESLRSGKDGEMDLKPTQNVDLDEPVLAPQTLSPTLRRRRLQREQEGRKVECRKLDSATHETVDKHRRIQEALTDEMAQLSEQLKNNSYLMEKTLRDTAHYVDDTDAAIEHNLAATNRVNERAGIIYKSNWKTSCYTWLILILMIFVFIFMVGVIRLTG</sequence>
<dbReference type="InterPro" id="IPR019150">
    <property type="entry name" value="Vesicle_transport_protein_Use1"/>
</dbReference>
<keyword evidence="3" id="KW-0813">Transport</keyword>
<protein>
    <recommendedName>
        <fullName evidence="13">Vesicle transport protein USE1</fullName>
    </recommendedName>
</protein>
<evidence type="ECO:0000256" key="8">
    <source>
        <dbReference type="ARBA" id="ARBA00022989"/>
    </source>
</evidence>
<dbReference type="GO" id="GO:0005789">
    <property type="term" value="C:endoplasmic reticulum membrane"/>
    <property type="evidence" value="ECO:0007669"/>
    <property type="project" value="UniProtKB-SubCell"/>
</dbReference>
<comment type="subcellular location">
    <subcellularLocation>
        <location evidence="1">Endoplasmic reticulum membrane</location>
        <topology evidence="1">Single-pass type IV membrane protein</topology>
    </subcellularLocation>
</comment>
<gene>
    <name evidence="11" type="ORF">R1flu_019949</name>
</gene>
<feature type="transmembrane region" description="Helical" evidence="10">
    <location>
        <begin position="218"/>
        <end position="239"/>
    </location>
</feature>
<keyword evidence="8 10" id="KW-1133">Transmembrane helix</keyword>
<evidence type="ECO:0000256" key="2">
    <source>
        <dbReference type="ARBA" id="ARBA00007891"/>
    </source>
</evidence>
<comment type="caution">
    <text evidence="11">The sequence shown here is derived from an EMBL/GenBank/DDBJ whole genome shotgun (WGS) entry which is preliminary data.</text>
</comment>
<keyword evidence="7" id="KW-0653">Protein transport</keyword>
<name>A0ABD1ZLQ8_9MARC</name>
<keyword evidence="9 10" id="KW-0472">Membrane</keyword>
<comment type="similarity">
    <text evidence="2">Belongs to the USE1 family.</text>
</comment>
<reference evidence="11 12" key="1">
    <citation type="submission" date="2024-09" db="EMBL/GenBank/DDBJ databases">
        <title>Chromosome-scale assembly of Riccia fluitans.</title>
        <authorList>
            <person name="Paukszto L."/>
            <person name="Sawicki J."/>
            <person name="Karawczyk K."/>
            <person name="Piernik-Szablinska J."/>
            <person name="Szczecinska M."/>
            <person name="Mazdziarz M."/>
        </authorList>
    </citation>
    <scope>NUCLEOTIDE SEQUENCE [LARGE SCALE GENOMIC DNA]</scope>
    <source>
        <strain evidence="11">Rf_01</strain>
        <tissue evidence="11">Aerial parts of the thallus</tissue>
    </source>
</reference>
<dbReference type="GO" id="GO:0016192">
    <property type="term" value="P:vesicle-mediated transport"/>
    <property type="evidence" value="ECO:0007669"/>
    <property type="project" value="UniProtKB-KW"/>
</dbReference>
<dbReference type="PANTHER" id="PTHR13050:SF7">
    <property type="entry name" value="VESICLE TRANSPORT PROTEIN USE1"/>
    <property type="match status" value="1"/>
</dbReference>
<evidence type="ECO:0000256" key="5">
    <source>
        <dbReference type="ARBA" id="ARBA00022824"/>
    </source>
</evidence>
<proteinExistence type="inferred from homology"/>
<keyword evidence="12" id="KW-1185">Reference proteome</keyword>
<accession>A0ABD1ZLQ8</accession>
<organism evidence="11 12">
    <name type="scientific">Riccia fluitans</name>
    <dbReference type="NCBI Taxonomy" id="41844"/>
    <lineage>
        <taxon>Eukaryota</taxon>
        <taxon>Viridiplantae</taxon>
        <taxon>Streptophyta</taxon>
        <taxon>Embryophyta</taxon>
        <taxon>Marchantiophyta</taxon>
        <taxon>Marchantiopsida</taxon>
        <taxon>Marchantiidae</taxon>
        <taxon>Marchantiales</taxon>
        <taxon>Ricciaceae</taxon>
        <taxon>Riccia</taxon>
    </lineage>
</organism>
<evidence type="ECO:0000256" key="7">
    <source>
        <dbReference type="ARBA" id="ARBA00022927"/>
    </source>
</evidence>
<evidence type="ECO:0000256" key="6">
    <source>
        <dbReference type="ARBA" id="ARBA00022892"/>
    </source>
</evidence>
<evidence type="ECO:0000313" key="11">
    <source>
        <dbReference type="EMBL" id="KAL2651821.1"/>
    </source>
</evidence>
<keyword evidence="6" id="KW-0931">ER-Golgi transport</keyword>
<dbReference type="EMBL" id="JBHFFA010000001">
    <property type="protein sequence ID" value="KAL2651821.1"/>
    <property type="molecule type" value="Genomic_DNA"/>
</dbReference>
<dbReference type="GO" id="GO:0015031">
    <property type="term" value="P:protein transport"/>
    <property type="evidence" value="ECO:0007669"/>
    <property type="project" value="UniProtKB-KW"/>
</dbReference>
<dbReference type="PANTHER" id="PTHR13050">
    <property type="entry name" value="USE1-LIKE PROTEIN"/>
    <property type="match status" value="1"/>
</dbReference>
<evidence type="ECO:0000256" key="9">
    <source>
        <dbReference type="ARBA" id="ARBA00023136"/>
    </source>
</evidence>
<evidence type="ECO:0000256" key="10">
    <source>
        <dbReference type="SAM" id="Phobius"/>
    </source>
</evidence>
<evidence type="ECO:0000256" key="4">
    <source>
        <dbReference type="ARBA" id="ARBA00022692"/>
    </source>
</evidence>
<evidence type="ECO:0000313" key="12">
    <source>
        <dbReference type="Proteomes" id="UP001605036"/>
    </source>
</evidence>
<keyword evidence="5" id="KW-0256">Endoplasmic reticulum</keyword>
<dbReference type="Proteomes" id="UP001605036">
    <property type="component" value="Unassembled WGS sequence"/>
</dbReference>
<evidence type="ECO:0000256" key="1">
    <source>
        <dbReference type="ARBA" id="ARBA00004163"/>
    </source>
</evidence>
<keyword evidence="4 10" id="KW-0812">Transmembrane</keyword>
<evidence type="ECO:0000256" key="3">
    <source>
        <dbReference type="ARBA" id="ARBA00022448"/>
    </source>
</evidence>
<dbReference type="Pfam" id="PF09753">
    <property type="entry name" value="Use1"/>
    <property type="match status" value="1"/>
</dbReference>
<dbReference type="AlphaFoldDB" id="A0ABD1ZLQ8"/>
<evidence type="ECO:0008006" key="13">
    <source>
        <dbReference type="Google" id="ProtNLM"/>
    </source>
</evidence>